<sequence length="83" mass="9419">MCAACGMAVRSYVYRYHPVESPNYERCIGLSWCSGCHVYTGTMVHVSRREALTDALAALPAEERDRLRHSEVGLIEYLDRHTS</sequence>
<name>A0ABP8UB47_9ACTN</name>
<keyword evidence="2" id="KW-1185">Reference proteome</keyword>
<evidence type="ECO:0000313" key="2">
    <source>
        <dbReference type="Proteomes" id="UP001501442"/>
    </source>
</evidence>
<evidence type="ECO:0000313" key="1">
    <source>
        <dbReference type="EMBL" id="GAA4627771.1"/>
    </source>
</evidence>
<proteinExistence type="predicted"/>
<gene>
    <name evidence="1" type="ORF">GCM10023196_041350</name>
</gene>
<comment type="caution">
    <text evidence="1">The sequence shown here is derived from an EMBL/GenBank/DDBJ whole genome shotgun (WGS) entry which is preliminary data.</text>
</comment>
<organism evidence="1 2">
    <name type="scientific">Actinoallomurus vinaceus</name>
    <dbReference type="NCBI Taxonomy" id="1080074"/>
    <lineage>
        <taxon>Bacteria</taxon>
        <taxon>Bacillati</taxon>
        <taxon>Actinomycetota</taxon>
        <taxon>Actinomycetes</taxon>
        <taxon>Streptosporangiales</taxon>
        <taxon>Thermomonosporaceae</taxon>
        <taxon>Actinoallomurus</taxon>
    </lineage>
</organism>
<accession>A0ABP8UB47</accession>
<protein>
    <submittedName>
        <fullName evidence="1">Uncharacterized protein</fullName>
    </submittedName>
</protein>
<dbReference type="EMBL" id="BAABHK010000005">
    <property type="protein sequence ID" value="GAA4627771.1"/>
    <property type="molecule type" value="Genomic_DNA"/>
</dbReference>
<dbReference type="Proteomes" id="UP001501442">
    <property type="component" value="Unassembled WGS sequence"/>
</dbReference>
<reference evidence="2" key="1">
    <citation type="journal article" date="2019" name="Int. J. Syst. Evol. Microbiol.">
        <title>The Global Catalogue of Microorganisms (GCM) 10K type strain sequencing project: providing services to taxonomists for standard genome sequencing and annotation.</title>
        <authorList>
            <consortium name="The Broad Institute Genomics Platform"/>
            <consortium name="The Broad Institute Genome Sequencing Center for Infectious Disease"/>
            <person name="Wu L."/>
            <person name="Ma J."/>
        </authorList>
    </citation>
    <scope>NUCLEOTIDE SEQUENCE [LARGE SCALE GENOMIC DNA]</scope>
    <source>
        <strain evidence="2">JCM 17939</strain>
    </source>
</reference>